<evidence type="ECO:0000313" key="2">
    <source>
        <dbReference type="EMBL" id="CZR61848.1"/>
    </source>
</evidence>
<evidence type="ECO:0000313" key="3">
    <source>
        <dbReference type="Proteomes" id="UP000184330"/>
    </source>
</evidence>
<sequence>MISPIVLLSVLLLSIFSSLVTSTCTTSQRLAIAAQIPAAYNLSPLGASYAAFEAIPFAPLCQTSIAPNGLPPVPVAIDRSTTELFAQATRQLFSEVTGCYVDFPRNGTTDIQTNVTLGVRDIIPIPVTFSANVYLDFGVDLHGNCQINAVRAFATIPSQVLGLILTGSPLDLSGVIGSLGL</sequence>
<organism evidence="2 3">
    <name type="scientific">Phialocephala subalpina</name>
    <dbReference type="NCBI Taxonomy" id="576137"/>
    <lineage>
        <taxon>Eukaryota</taxon>
        <taxon>Fungi</taxon>
        <taxon>Dikarya</taxon>
        <taxon>Ascomycota</taxon>
        <taxon>Pezizomycotina</taxon>
        <taxon>Leotiomycetes</taxon>
        <taxon>Helotiales</taxon>
        <taxon>Mollisiaceae</taxon>
        <taxon>Phialocephala</taxon>
        <taxon>Phialocephala fortinii species complex</taxon>
    </lineage>
</organism>
<keyword evidence="1" id="KW-0732">Signal</keyword>
<protein>
    <submittedName>
        <fullName evidence="2">Uncharacterized protein</fullName>
    </submittedName>
</protein>
<dbReference type="AlphaFoldDB" id="A0A1L7X9X6"/>
<dbReference type="EMBL" id="FJOG01000019">
    <property type="protein sequence ID" value="CZR61848.1"/>
    <property type="molecule type" value="Genomic_DNA"/>
</dbReference>
<keyword evidence="3" id="KW-1185">Reference proteome</keyword>
<dbReference type="OrthoDB" id="3548295at2759"/>
<reference evidence="2 3" key="1">
    <citation type="submission" date="2016-03" db="EMBL/GenBank/DDBJ databases">
        <authorList>
            <person name="Ploux O."/>
        </authorList>
    </citation>
    <scope>NUCLEOTIDE SEQUENCE [LARGE SCALE GENOMIC DNA]</scope>
    <source>
        <strain evidence="2 3">UAMH 11012</strain>
    </source>
</reference>
<dbReference type="Proteomes" id="UP000184330">
    <property type="component" value="Unassembled WGS sequence"/>
</dbReference>
<name>A0A1L7X9X6_9HELO</name>
<proteinExistence type="predicted"/>
<gene>
    <name evidence="2" type="ORF">PAC_11745</name>
</gene>
<evidence type="ECO:0000256" key="1">
    <source>
        <dbReference type="SAM" id="SignalP"/>
    </source>
</evidence>
<feature type="signal peptide" evidence="1">
    <location>
        <begin position="1"/>
        <end position="22"/>
    </location>
</feature>
<feature type="chain" id="PRO_5009875245" evidence="1">
    <location>
        <begin position="23"/>
        <end position="181"/>
    </location>
</feature>
<accession>A0A1L7X9X6</accession>